<dbReference type="EMBL" id="FLQY01000364">
    <property type="protein sequence ID" value="SBT10711.1"/>
    <property type="molecule type" value="Genomic_DNA"/>
</dbReference>
<gene>
    <name evidence="1" type="ORF">PROAA_610071</name>
</gene>
<proteinExistence type="predicted"/>
<reference evidence="1 2" key="1">
    <citation type="submission" date="2016-06" db="EMBL/GenBank/DDBJ databases">
        <authorList>
            <person name="Kjaerup R.B."/>
            <person name="Dalgaard T.S."/>
            <person name="Juul-Madsen H.R."/>
        </authorList>
    </citation>
    <scope>NUCLEOTIDE SEQUENCE [LARGE SCALE GENOMIC DNA]</scope>
    <source>
        <strain evidence="1">2</strain>
    </source>
</reference>
<evidence type="ECO:0000313" key="1">
    <source>
        <dbReference type="EMBL" id="SBT10711.1"/>
    </source>
</evidence>
<sequence>MKWGFLKAEVAARRLLPGMTFETTLLSAQGLSAGSIRSALEIVRQYENKHLFTTS</sequence>
<accession>A0A1A8Y194</accession>
<organism evidence="1 2">
    <name type="scientific">Candidatus Propionivibrio aalborgensis</name>
    <dbReference type="NCBI Taxonomy" id="1860101"/>
    <lineage>
        <taxon>Bacteria</taxon>
        <taxon>Pseudomonadati</taxon>
        <taxon>Pseudomonadota</taxon>
        <taxon>Betaproteobacteria</taxon>
        <taxon>Rhodocyclales</taxon>
        <taxon>Rhodocyclaceae</taxon>
        <taxon>Propionivibrio</taxon>
    </lineage>
</organism>
<dbReference type="Proteomes" id="UP000199600">
    <property type="component" value="Unassembled WGS sequence"/>
</dbReference>
<dbReference type="AlphaFoldDB" id="A0A1A8Y194"/>
<keyword evidence="2" id="KW-1185">Reference proteome</keyword>
<name>A0A1A8Y194_9RHOO</name>
<protein>
    <submittedName>
        <fullName evidence="1">Uncharacterized protein</fullName>
    </submittedName>
</protein>
<evidence type="ECO:0000313" key="2">
    <source>
        <dbReference type="Proteomes" id="UP000199600"/>
    </source>
</evidence>